<evidence type="ECO:0000313" key="11">
    <source>
        <dbReference type="Proteomes" id="UP001176940"/>
    </source>
</evidence>
<dbReference type="SUPFAM" id="SSF64438">
    <property type="entry name" value="CNF1/YfiH-like putative cysteine hydrolases"/>
    <property type="match status" value="1"/>
</dbReference>
<evidence type="ECO:0000256" key="4">
    <source>
        <dbReference type="ARBA" id="ARBA00022723"/>
    </source>
</evidence>
<evidence type="ECO:0008006" key="12">
    <source>
        <dbReference type="Google" id="ProtNLM"/>
    </source>
</evidence>
<organism evidence="10 11">
    <name type="scientific">Ranitomeya imitator</name>
    <name type="common">mimic poison frog</name>
    <dbReference type="NCBI Taxonomy" id="111125"/>
    <lineage>
        <taxon>Eukaryota</taxon>
        <taxon>Metazoa</taxon>
        <taxon>Chordata</taxon>
        <taxon>Craniata</taxon>
        <taxon>Vertebrata</taxon>
        <taxon>Euteleostomi</taxon>
        <taxon>Amphibia</taxon>
        <taxon>Batrachia</taxon>
        <taxon>Anura</taxon>
        <taxon>Neobatrachia</taxon>
        <taxon>Hyloidea</taxon>
        <taxon>Dendrobatidae</taxon>
        <taxon>Dendrobatinae</taxon>
        <taxon>Ranitomeya</taxon>
    </lineage>
</organism>
<comment type="caution">
    <text evidence="10">The sequence shown here is derived from an EMBL/GenBank/DDBJ whole genome shotgun (WGS) entry which is preliminary data.</text>
</comment>
<dbReference type="PANTHER" id="PTHR30616:SF2">
    <property type="entry name" value="PURINE NUCLEOSIDE PHOSPHORYLASE LACC1"/>
    <property type="match status" value="1"/>
</dbReference>
<protein>
    <recommendedName>
        <fullName evidence="12">Laccase domain-containing protein 1</fullName>
    </recommendedName>
</protein>
<comment type="similarity">
    <text evidence="2">Belongs to the purine nucleoside phosphorylase YfiH/LACC1 family.</text>
</comment>
<evidence type="ECO:0000256" key="9">
    <source>
        <dbReference type="ARBA" id="ARBA00049893"/>
    </source>
</evidence>
<dbReference type="InterPro" id="IPR038371">
    <property type="entry name" value="Cu_polyphenol_OxRdtase_sf"/>
</dbReference>
<proteinExistence type="inferred from homology"/>
<comment type="catalytic activity">
    <reaction evidence="8">
        <text>adenosine + phosphate = alpha-D-ribose 1-phosphate + adenine</text>
        <dbReference type="Rhea" id="RHEA:27642"/>
        <dbReference type="ChEBI" id="CHEBI:16335"/>
        <dbReference type="ChEBI" id="CHEBI:16708"/>
        <dbReference type="ChEBI" id="CHEBI:43474"/>
        <dbReference type="ChEBI" id="CHEBI:57720"/>
        <dbReference type="EC" id="2.4.2.1"/>
    </reaction>
    <physiologicalReaction direction="left-to-right" evidence="8">
        <dbReference type="Rhea" id="RHEA:27643"/>
    </physiologicalReaction>
</comment>
<name>A0ABN9LC70_9NEOB</name>
<dbReference type="InterPro" id="IPR003730">
    <property type="entry name" value="Cu_polyphenol_OxRdtase"/>
</dbReference>
<accession>A0ABN9LC70</accession>
<reference evidence="10" key="1">
    <citation type="submission" date="2023-07" db="EMBL/GenBank/DDBJ databases">
        <authorList>
            <person name="Stuckert A."/>
        </authorList>
    </citation>
    <scope>NUCLEOTIDE SEQUENCE</scope>
</reference>
<gene>
    <name evidence="10" type="ORF">RIMI_LOCUS6851715</name>
</gene>
<evidence type="ECO:0000256" key="6">
    <source>
        <dbReference type="ARBA" id="ARBA00022833"/>
    </source>
</evidence>
<dbReference type="EMBL" id="CAUEEQ010012614">
    <property type="protein sequence ID" value="CAJ0936638.1"/>
    <property type="molecule type" value="Genomic_DNA"/>
</dbReference>
<comment type="catalytic activity">
    <reaction evidence="1">
        <text>inosine + phosphate = alpha-D-ribose 1-phosphate + hypoxanthine</text>
        <dbReference type="Rhea" id="RHEA:27646"/>
        <dbReference type="ChEBI" id="CHEBI:17368"/>
        <dbReference type="ChEBI" id="CHEBI:17596"/>
        <dbReference type="ChEBI" id="CHEBI:43474"/>
        <dbReference type="ChEBI" id="CHEBI:57720"/>
        <dbReference type="EC" id="2.4.2.1"/>
    </reaction>
    <physiologicalReaction direction="left-to-right" evidence="1">
        <dbReference type="Rhea" id="RHEA:27647"/>
    </physiologicalReaction>
</comment>
<keyword evidence="5" id="KW-0378">Hydrolase</keyword>
<dbReference type="Pfam" id="PF02578">
    <property type="entry name" value="Cu-oxidase_4"/>
    <property type="match status" value="1"/>
</dbReference>
<evidence type="ECO:0000313" key="10">
    <source>
        <dbReference type="EMBL" id="CAJ0936638.1"/>
    </source>
</evidence>
<dbReference type="Gene3D" id="3.60.140.10">
    <property type="entry name" value="CNF1/YfiH-like putative cysteine hydrolases"/>
    <property type="match status" value="1"/>
</dbReference>
<keyword evidence="11" id="KW-1185">Reference proteome</keyword>
<keyword evidence="4" id="KW-0479">Metal-binding</keyword>
<evidence type="ECO:0000256" key="3">
    <source>
        <dbReference type="ARBA" id="ARBA00022679"/>
    </source>
</evidence>
<keyword evidence="3" id="KW-0808">Transferase</keyword>
<comment type="catalytic activity">
    <reaction evidence="7">
        <text>adenosine + H2O + H(+) = inosine + NH4(+)</text>
        <dbReference type="Rhea" id="RHEA:24408"/>
        <dbReference type="ChEBI" id="CHEBI:15377"/>
        <dbReference type="ChEBI" id="CHEBI:15378"/>
        <dbReference type="ChEBI" id="CHEBI:16335"/>
        <dbReference type="ChEBI" id="CHEBI:17596"/>
        <dbReference type="ChEBI" id="CHEBI:28938"/>
        <dbReference type="EC" id="3.5.4.4"/>
    </reaction>
    <physiologicalReaction direction="left-to-right" evidence="7">
        <dbReference type="Rhea" id="RHEA:24409"/>
    </physiologicalReaction>
</comment>
<evidence type="ECO:0000256" key="5">
    <source>
        <dbReference type="ARBA" id="ARBA00022801"/>
    </source>
</evidence>
<evidence type="ECO:0000256" key="7">
    <source>
        <dbReference type="ARBA" id="ARBA00047989"/>
    </source>
</evidence>
<evidence type="ECO:0000256" key="1">
    <source>
        <dbReference type="ARBA" id="ARBA00000553"/>
    </source>
</evidence>
<dbReference type="PANTHER" id="PTHR30616">
    <property type="entry name" value="UNCHARACTERIZED PROTEIN YFIH"/>
    <property type="match status" value="1"/>
</dbReference>
<comment type="catalytic activity">
    <reaction evidence="9">
        <text>S-methyl-5'-thioadenosine + phosphate = 5-(methylsulfanyl)-alpha-D-ribose 1-phosphate + adenine</text>
        <dbReference type="Rhea" id="RHEA:11852"/>
        <dbReference type="ChEBI" id="CHEBI:16708"/>
        <dbReference type="ChEBI" id="CHEBI:17509"/>
        <dbReference type="ChEBI" id="CHEBI:43474"/>
        <dbReference type="ChEBI" id="CHEBI:58533"/>
        <dbReference type="EC" id="2.4.2.28"/>
    </reaction>
    <physiologicalReaction direction="left-to-right" evidence="9">
        <dbReference type="Rhea" id="RHEA:11853"/>
    </physiologicalReaction>
</comment>
<keyword evidence="6" id="KW-0862">Zinc</keyword>
<dbReference type="Proteomes" id="UP001176940">
    <property type="component" value="Unassembled WGS sequence"/>
</dbReference>
<dbReference type="InterPro" id="IPR011324">
    <property type="entry name" value="Cytotoxic_necrot_fac-like_cat"/>
</dbReference>
<evidence type="ECO:0000256" key="2">
    <source>
        <dbReference type="ARBA" id="ARBA00007353"/>
    </source>
</evidence>
<sequence length="231" mass="25649">MAKDIDSFKPVGIGKPTMTSLRASERPFLNKAASADSFHRDWRIANVVPIFKKGSKSEPGNYRPRRCSDTDNDPDRCSVAVWSLESCHTDRSPATNDAGWKGTLLGVSMATVNAMISEYGSDVKDILVVLGPSVGPCCFTLTQEEAKADFYDIDPYCVRQFESPNPYVDIRRATRILLERGGILPQNIQDDTIEDKSQNITLCTSCHPDTFFSHVRDGNNFGTQICFISIK</sequence>
<dbReference type="CDD" id="cd16833">
    <property type="entry name" value="YfiH"/>
    <property type="match status" value="1"/>
</dbReference>
<evidence type="ECO:0000256" key="8">
    <source>
        <dbReference type="ARBA" id="ARBA00048968"/>
    </source>
</evidence>